<accession>A0ABW4GRF3</accession>
<evidence type="ECO:0000259" key="5">
    <source>
        <dbReference type="PROSITE" id="PS50977"/>
    </source>
</evidence>
<dbReference type="InterPro" id="IPR049445">
    <property type="entry name" value="TetR_SbtR-like_C"/>
</dbReference>
<keyword evidence="1" id="KW-0805">Transcription regulation</keyword>
<reference evidence="7" key="1">
    <citation type="journal article" date="2019" name="Int. J. Syst. Evol. Microbiol.">
        <title>The Global Catalogue of Microorganisms (GCM) 10K type strain sequencing project: providing services to taxonomists for standard genome sequencing and annotation.</title>
        <authorList>
            <consortium name="The Broad Institute Genomics Platform"/>
            <consortium name="The Broad Institute Genome Sequencing Center for Infectious Disease"/>
            <person name="Wu L."/>
            <person name="Ma J."/>
        </authorList>
    </citation>
    <scope>NUCLEOTIDE SEQUENCE [LARGE SCALE GENOMIC DNA]</scope>
    <source>
        <strain evidence="7">CGMCC 1.15399</strain>
    </source>
</reference>
<dbReference type="Pfam" id="PF21597">
    <property type="entry name" value="TetR_C_43"/>
    <property type="match status" value="1"/>
</dbReference>
<dbReference type="PANTHER" id="PTHR30055:SF234">
    <property type="entry name" value="HTH-TYPE TRANSCRIPTIONAL REGULATOR BETI"/>
    <property type="match status" value="1"/>
</dbReference>
<feature type="domain" description="HTH tetR-type" evidence="5">
    <location>
        <begin position="7"/>
        <end position="66"/>
    </location>
</feature>
<dbReference type="InterPro" id="IPR050109">
    <property type="entry name" value="HTH-type_TetR-like_transc_reg"/>
</dbReference>
<protein>
    <submittedName>
        <fullName evidence="6">TetR/AcrR family transcriptional regulator</fullName>
    </submittedName>
</protein>
<organism evidence="6 7">
    <name type="scientific">Nonomuraea guangzhouensis</name>
    <dbReference type="NCBI Taxonomy" id="1291555"/>
    <lineage>
        <taxon>Bacteria</taxon>
        <taxon>Bacillati</taxon>
        <taxon>Actinomycetota</taxon>
        <taxon>Actinomycetes</taxon>
        <taxon>Streptosporangiales</taxon>
        <taxon>Streptosporangiaceae</taxon>
        <taxon>Nonomuraea</taxon>
    </lineage>
</organism>
<evidence type="ECO:0000256" key="3">
    <source>
        <dbReference type="ARBA" id="ARBA00023163"/>
    </source>
</evidence>
<keyword evidence="3" id="KW-0804">Transcription</keyword>
<evidence type="ECO:0000313" key="6">
    <source>
        <dbReference type="EMBL" id="MFD1545312.1"/>
    </source>
</evidence>
<dbReference type="EMBL" id="JBHUCM010000047">
    <property type="protein sequence ID" value="MFD1545312.1"/>
    <property type="molecule type" value="Genomic_DNA"/>
</dbReference>
<dbReference type="InterPro" id="IPR001647">
    <property type="entry name" value="HTH_TetR"/>
</dbReference>
<dbReference type="Proteomes" id="UP001597097">
    <property type="component" value="Unassembled WGS sequence"/>
</dbReference>
<evidence type="ECO:0000256" key="2">
    <source>
        <dbReference type="ARBA" id="ARBA00023125"/>
    </source>
</evidence>
<comment type="caution">
    <text evidence="6">The sequence shown here is derived from an EMBL/GenBank/DDBJ whole genome shotgun (WGS) entry which is preliminary data.</text>
</comment>
<evidence type="ECO:0000313" key="7">
    <source>
        <dbReference type="Proteomes" id="UP001597097"/>
    </source>
</evidence>
<sequence>MIRRDAQRNREALVAAARQVLAERGVDAPLEAVARRAGVAIGTLYRHFPERGDLVDALLDEKTRAWADLARESLGADDPWRGLAEFLERTCELQAADRAFTELACLSHQDDGAEINELIHRLVERAQGAGALRADVGPLDLVFFMMANSRVAEAAPGHWRRHFTLMLDALKAV</sequence>
<dbReference type="PROSITE" id="PS50977">
    <property type="entry name" value="HTH_TETR_2"/>
    <property type="match status" value="1"/>
</dbReference>
<proteinExistence type="predicted"/>
<gene>
    <name evidence="6" type="ORF">ACFSJ0_50305</name>
</gene>
<dbReference type="RefSeq" id="WP_219532104.1">
    <property type="nucleotide sequence ID" value="NZ_JAHKRM010000013.1"/>
</dbReference>
<keyword evidence="2 4" id="KW-0238">DNA-binding</keyword>
<feature type="DNA-binding region" description="H-T-H motif" evidence="4">
    <location>
        <begin position="29"/>
        <end position="48"/>
    </location>
</feature>
<dbReference type="PANTHER" id="PTHR30055">
    <property type="entry name" value="HTH-TYPE TRANSCRIPTIONAL REGULATOR RUTR"/>
    <property type="match status" value="1"/>
</dbReference>
<name>A0ABW4GRF3_9ACTN</name>
<dbReference type="Pfam" id="PF00440">
    <property type="entry name" value="TetR_N"/>
    <property type="match status" value="1"/>
</dbReference>
<keyword evidence="7" id="KW-1185">Reference proteome</keyword>
<evidence type="ECO:0000256" key="1">
    <source>
        <dbReference type="ARBA" id="ARBA00023015"/>
    </source>
</evidence>
<evidence type="ECO:0000256" key="4">
    <source>
        <dbReference type="PROSITE-ProRule" id="PRU00335"/>
    </source>
</evidence>